<gene>
    <name evidence="1" type="ORF">GCT13_08100</name>
</gene>
<organism evidence="1 2">
    <name type="scientific">Paraburkholderia franconis</name>
    <dbReference type="NCBI Taxonomy" id="2654983"/>
    <lineage>
        <taxon>Bacteria</taxon>
        <taxon>Pseudomonadati</taxon>
        <taxon>Pseudomonadota</taxon>
        <taxon>Betaproteobacteria</taxon>
        <taxon>Burkholderiales</taxon>
        <taxon>Burkholderiaceae</taxon>
        <taxon>Paraburkholderia</taxon>
    </lineage>
</organism>
<dbReference type="RefSeq" id="WP_152756747.1">
    <property type="nucleotide sequence ID" value="NZ_WHNP01000006.1"/>
</dbReference>
<protein>
    <recommendedName>
        <fullName evidence="3">Ammonia monooxygenase</fullName>
    </recommendedName>
</protein>
<dbReference type="EMBL" id="WHNP01000006">
    <property type="protein sequence ID" value="MPW16892.1"/>
    <property type="molecule type" value="Genomic_DNA"/>
</dbReference>
<reference evidence="1 2" key="1">
    <citation type="submission" date="2019-10" db="EMBL/GenBank/DDBJ databases">
        <title>Paraburkholderia sp. isolated from nodules of Mimosa pudica from Brazilian Atlantic Forest soils.</title>
        <authorList>
            <person name="Paulitsch F."/>
            <person name="Hungria M."/>
            <person name="Dall'Agnol R."/>
        </authorList>
    </citation>
    <scope>NUCLEOTIDE SEQUENCE [LARGE SCALE GENOMIC DNA]</scope>
    <source>
        <strain evidence="1 2">CNPSo 3157</strain>
    </source>
</reference>
<dbReference type="Proteomes" id="UP000484381">
    <property type="component" value="Unassembled WGS sequence"/>
</dbReference>
<comment type="caution">
    <text evidence="1">The sequence shown here is derived from an EMBL/GenBank/DDBJ whole genome shotgun (WGS) entry which is preliminary data.</text>
</comment>
<sequence>MSKAKIVRDSDGLFYGIKILCPGCLYSNGAPMDHVLPTHWLPPGETQHSPHISWKDRWSFNGDFDKPVFGPSLNTWWGGETYKRENGEEWGIPLHRCHSFIGCSGAQPGQITFLGDCTHALANQTVDLPDVDGDA</sequence>
<evidence type="ECO:0000313" key="2">
    <source>
        <dbReference type="Proteomes" id="UP000484381"/>
    </source>
</evidence>
<proteinExistence type="predicted"/>
<accession>A0A7X1N7M2</accession>
<name>A0A7X1N7M2_9BURK</name>
<evidence type="ECO:0008006" key="3">
    <source>
        <dbReference type="Google" id="ProtNLM"/>
    </source>
</evidence>
<evidence type="ECO:0000313" key="1">
    <source>
        <dbReference type="EMBL" id="MPW16892.1"/>
    </source>
</evidence>
<dbReference type="AlphaFoldDB" id="A0A7X1N7M2"/>
<keyword evidence="2" id="KW-1185">Reference proteome</keyword>